<dbReference type="EMBL" id="PISD01000017">
    <property type="protein sequence ID" value="PKG29272.1"/>
    <property type="molecule type" value="Genomic_DNA"/>
</dbReference>
<dbReference type="PANTHER" id="PTHR30349">
    <property type="entry name" value="PHAGE INTEGRASE-RELATED"/>
    <property type="match status" value="1"/>
</dbReference>
<evidence type="ECO:0000259" key="2">
    <source>
        <dbReference type="PROSITE" id="PS51898"/>
    </source>
</evidence>
<organism evidence="3 4">
    <name type="scientific">Cytobacillus horneckiae</name>
    <dbReference type="NCBI Taxonomy" id="549687"/>
    <lineage>
        <taxon>Bacteria</taxon>
        <taxon>Bacillati</taxon>
        <taxon>Bacillota</taxon>
        <taxon>Bacilli</taxon>
        <taxon>Bacillales</taxon>
        <taxon>Bacillaceae</taxon>
        <taxon>Cytobacillus</taxon>
    </lineage>
</organism>
<dbReference type="GO" id="GO:0015074">
    <property type="term" value="P:DNA integration"/>
    <property type="evidence" value="ECO:0007669"/>
    <property type="project" value="InterPro"/>
</dbReference>
<name>A0A2N0ZID3_9BACI</name>
<dbReference type="AlphaFoldDB" id="A0A2N0ZID3"/>
<dbReference type="Proteomes" id="UP000233343">
    <property type="component" value="Unassembled WGS sequence"/>
</dbReference>
<dbReference type="InterPro" id="IPR002104">
    <property type="entry name" value="Integrase_catalytic"/>
</dbReference>
<comment type="caution">
    <text evidence="3">The sequence shown here is derived from an EMBL/GenBank/DDBJ whole genome shotgun (WGS) entry which is preliminary data.</text>
</comment>
<dbReference type="Gene3D" id="1.10.443.10">
    <property type="entry name" value="Intergrase catalytic core"/>
    <property type="match status" value="1"/>
</dbReference>
<sequence>MNNPALITTNIHEYMKNQLSSFQSRYINENGDLEIVNIKDSYFFDNNRWEIEFLKTIPNFEVQLQNPTFNRKYIYFSFENELINLEIKFFVHKKIFADEWSMSTLCVGQSNNIQILKRFFKEKCPNLNSLTELDTDKINREWLFWLESQGIATQYVDKRNGHLIKSPLGKYLLNLLTEFNKLIDFRDEWEKDVWEAKNLHRIYGLYYNQAGSHTTMDFTKIRYTRFREVTKQYFKQRLLSSDLSWGSARNYLNDIPVFLDFIFSVESDWDDLTKLSRHHIKKYLDLLNNTVKQNYRITNGRHHIIKAVTHIKVYLQGLQEIAPDLAPEKDIRVLIFPEDKPKYKRRSDRINYIPDSVLEQLFENINSLHEEVQPIIWIAFKTGLRVSDALRLNHNSLIKINDKYQIVTDISKTNVSDHSIPIDDDLANILAVLIDKSKGLSNEENNPNNYIFFRHRGIRKGRPYSNGWIREELNKLAKEKKIVDEHGEIYHFRIHQFRHTYAVKMLNSGADILTVQELLAHASPEMTVRYAKLLDGTKRRVFEEAMKQGLFSFNYNGEVKQITPDEEVPSDVLEMLWRDHKLNAIDNPYGSCHARINGNCPYSEEPPCLTCNGGRPCKDLAIGFSELDKQKYELLIKTASKTIDILKSHGRAEIAEKNERNLERYQNILNIINEGNFIFGRLDRMNRKKDMANG</sequence>
<protein>
    <submittedName>
        <fullName evidence="3">Transposase</fullName>
    </submittedName>
</protein>
<dbReference type="InterPro" id="IPR013762">
    <property type="entry name" value="Integrase-like_cat_sf"/>
</dbReference>
<reference evidence="3 4" key="1">
    <citation type="journal article" date="2010" name="Int. J. Syst. Evol. Microbiol.">
        <title>Bacillus horneckiae sp. nov., isolated from a spacecraft-assembly clean room.</title>
        <authorList>
            <person name="Vaishampayan P."/>
            <person name="Probst A."/>
            <person name="Krishnamurthi S."/>
            <person name="Ghosh S."/>
            <person name="Osman S."/>
            <person name="McDowall A."/>
            <person name="Ruckmani A."/>
            <person name="Mayilraj S."/>
            <person name="Venkateswaran K."/>
        </authorList>
    </citation>
    <scope>NUCLEOTIDE SEQUENCE [LARGE SCALE GENOMIC DNA]</scope>
    <source>
        <strain evidence="4">1PO1SC</strain>
    </source>
</reference>
<keyword evidence="1" id="KW-0233">DNA recombination</keyword>
<dbReference type="Pfam" id="PF00589">
    <property type="entry name" value="Phage_integrase"/>
    <property type="match status" value="1"/>
</dbReference>
<dbReference type="GO" id="GO:0006310">
    <property type="term" value="P:DNA recombination"/>
    <property type="evidence" value="ECO:0007669"/>
    <property type="project" value="UniProtKB-KW"/>
</dbReference>
<dbReference type="GO" id="GO:0003677">
    <property type="term" value="F:DNA binding"/>
    <property type="evidence" value="ECO:0007669"/>
    <property type="project" value="InterPro"/>
</dbReference>
<keyword evidence="4" id="KW-1185">Reference proteome</keyword>
<evidence type="ECO:0000313" key="4">
    <source>
        <dbReference type="Proteomes" id="UP000233343"/>
    </source>
</evidence>
<evidence type="ECO:0000256" key="1">
    <source>
        <dbReference type="ARBA" id="ARBA00023172"/>
    </source>
</evidence>
<dbReference type="InterPro" id="IPR011010">
    <property type="entry name" value="DNA_brk_join_enz"/>
</dbReference>
<dbReference type="SUPFAM" id="SSF56349">
    <property type="entry name" value="DNA breaking-rejoining enzymes"/>
    <property type="match status" value="1"/>
</dbReference>
<dbReference type="InterPro" id="IPR050090">
    <property type="entry name" value="Tyrosine_recombinase_XerCD"/>
</dbReference>
<proteinExistence type="predicted"/>
<accession>A0A2N0ZID3</accession>
<dbReference type="PANTHER" id="PTHR30349:SF64">
    <property type="entry name" value="PROPHAGE INTEGRASE INTD-RELATED"/>
    <property type="match status" value="1"/>
</dbReference>
<evidence type="ECO:0000313" key="3">
    <source>
        <dbReference type="EMBL" id="PKG29272.1"/>
    </source>
</evidence>
<dbReference type="RefSeq" id="WP_071159948.1">
    <property type="nucleotide sequence ID" value="NZ_PISD01000017.1"/>
</dbReference>
<dbReference type="PROSITE" id="PS51898">
    <property type="entry name" value="TYR_RECOMBINASE"/>
    <property type="match status" value="1"/>
</dbReference>
<gene>
    <name evidence="3" type="ORF">CWS20_09255</name>
</gene>
<feature type="domain" description="Tyr recombinase" evidence="2">
    <location>
        <begin position="348"/>
        <end position="543"/>
    </location>
</feature>